<name>A0A9P7RH35_9PEZI</name>
<gene>
    <name evidence="1" type="ORF">JMJ77_005392</name>
</gene>
<dbReference type="EMBL" id="JAESDN010000001">
    <property type="protein sequence ID" value="KAG7058012.1"/>
    <property type="molecule type" value="Genomic_DNA"/>
</dbReference>
<dbReference type="Proteomes" id="UP000699042">
    <property type="component" value="Unassembled WGS sequence"/>
</dbReference>
<proteinExistence type="predicted"/>
<protein>
    <submittedName>
        <fullName evidence="1">Uncharacterized protein</fullName>
    </submittedName>
</protein>
<evidence type="ECO:0000313" key="1">
    <source>
        <dbReference type="EMBL" id="KAG7058012.1"/>
    </source>
</evidence>
<keyword evidence="2" id="KW-1185">Reference proteome</keyword>
<sequence length="69" mass="7929">MAHGQQIQWTNRINWLSLQGNCRLRWPSVPYFHKIGTSTITSNNAGNDDSRMRGKCKVSNTIEVGNWPR</sequence>
<accession>A0A9P7RH35</accession>
<evidence type="ECO:0000313" key="2">
    <source>
        <dbReference type="Proteomes" id="UP000699042"/>
    </source>
</evidence>
<reference evidence="1" key="1">
    <citation type="submission" date="2021-05" db="EMBL/GenBank/DDBJ databases">
        <title>Comparative genomics of three Colletotrichum scovillei strains and genetic complementation revealed genes involved fungal growth and virulence on chili pepper.</title>
        <authorList>
            <person name="Hsieh D.-K."/>
            <person name="Chuang S.-C."/>
            <person name="Chen C.-Y."/>
            <person name="Chao Y.-T."/>
            <person name="Lu M.-Y.J."/>
            <person name="Lee M.-H."/>
            <person name="Shih M.-C."/>
        </authorList>
    </citation>
    <scope>NUCLEOTIDE SEQUENCE</scope>
    <source>
        <strain evidence="1">Coll-153</strain>
    </source>
</reference>
<comment type="caution">
    <text evidence="1">The sequence shown here is derived from an EMBL/GenBank/DDBJ whole genome shotgun (WGS) entry which is preliminary data.</text>
</comment>
<dbReference type="AlphaFoldDB" id="A0A9P7RH35"/>
<organism evidence="1 2">
    <name type="scientific">Colletotrichum scovillei</name>
    <dbReference type="NCBI Taxonomy" id="1209932"/>
    <lineage>
        <taxon>Eukaryota</taxon>
        <taxon>Fungi</taxon>
        <taxon>Dikarya</taxon>
        <taxon>Ascomycota</taxon>
        <taxon>Pezizomycotina</taxon>
        <taxon>Sordariomycetes</taxon>
        <taxon>Hypocreomycetidae</taxon>
        <taxon>Glomerellales</taxon>
        <taxon>Glomerellaceae</taxon>
        <taxon>Colletotrichum</taxon>
        <taxon>Colletotrichum acutatum species complex</taxon>
    </lineage>
</organism>